<sequence>VKNPATSSVASHDEYVAAQQTAPETGSPCLAYEWPAMPCGTWVNARTGRSPILRVTNLRRRFPLLTRSLQFRAFAMALFLLPRGAAAQDIVPITLTLEEAIEIARQDNPGLRAARNDEAIANWNVRSAYGGLFPSVSVGGGISWQGSGEQQFGSLTAEQLGFANQPSFLFSNYNLSLSYDINGRTLMAPGQAKASRVATRAQVAGSEADLVLQVTLGYIDVLRQAEQLLVSEQQRDRAAFNFDLAQARLAVGTATGVDVGQAEVSVGRAEVTILQTANLLETARIRLLQLMGFDDLYSPFVPTTPFALSEPTWDREELYQLGLESNPNLRSLRANRSSSSYSVNIAKSAYFPSLNLRASTSGFTRQASSTALSVQQGELQALGSIQNCLFTNDLYSRLADPLPPQDCSQMAFTDEDAQQIRSANRGFPFDFTGQPPQLSLSINFPIFQGLNRQRQVSEAQVQLEDIDLNLREQELALRANIATSLATVRAAYQAALIEEQNQAVADEQLRLATERFRVGLADFLELLEAETIKVEADRLQITAIYVYHDSIANLEAVVGTSIRTP</sequence>
<evidence type="ECO:0000256" key="3">
    <source>
        <dbReference type="ARBA" id="ARBA00022452"/>
    </source>
</evidence>
<evidence type="ECO:0000256" key="4">
    <source>
        <dbReference type="ARBA" id="ARBA00022692"/>
    </source>
</evidence>
<dbReference type="AlphaFoldDB" id="A0A381NHN5"/>
<name>A0A381NHN5_9ZZZZ</name>
<dbReference type="GO" id="GO:0015562">
    <property type="term" value="F:efflux transmembrane transporter activity"/>
    <property type="evidence" value="ECO:0007669"/>
    <property type="project" value="InterPro"/>
</dbReference>
<keyword evidence="6" id="KW-0998">Cell outer membrane</keyword>
<comment type="subcellular location">
    <subcellularLocation>
        <location evidence="1">Cell outer membrane</location>
    </subcellularLocation>
</comment>
<feature type="non-terminal residue" evidence="7">
    <location>
        <position position="1"/>
    </location>
</feature>
<proteinExistence type="predicted"/>
<dbReference type="Pfam" id="PF02321">
    <property type="entry name" value="OEP"/>
    <property type="match status" value="2"/>
</dbReference>
<dbReference type="PANTHER" id="PTHR30026:SF20">
    <property type="entry name" value="OUTER MEMBRANE PROTEIN TOLC"/>
    <property type="match status" value="1"/>
</dbReference>
<evidence type="ECO:0000256" key="2">
    <source>
        <dbReference type="ARBA" id="ARBA00022448"/>
    </source>
</evidence>
<keyword evidence="3" id="KW-1134">Transmembrane beta strand</keyword>
<evidence type="ECO:0008006" key="8">
    <source>
        <dbReference type="Google" id="ProtNLM"/>
    </source>
</evidence>
<keyword evidence="2" id="KW-0813">Transport</keyword>
<dbReference type="EMBL" id="UINC01000326">
    <property type="protein sequence ID" value="SUZ53338.1"/>
    <property type="molecule type" value="Genomic_DNA"/>
</dbReference>
<dbReference type="GO" id="GO:0009279">
    <property type="term" value="C:cell outer membrane"/>
    <property type="evidence" value="ECO:0007669"/>
    <property type="project" value="UniProtKB-SubCell"/>
</dbReference>
<keyword evidence="4" id="KW-0812">Transmembrane</keyword>
<reference evidence="7" key="1">
    <citation type="submission" date="2018-05" db="EMBL/GenBank/DDBJ databases">
        <authorList>
            <person name="Lanie J.A."/>
            <person name="Ng W.-L."/>
            <person name="Kazmierczak K.M."/>
            <person name="Andrzejewski T.M."/>
            <person name="Davidsen T.M."/>
            <person name="Wayne K.J."/>
            <person name="Tettelin H."/>
            <person name="Glass J.I."/>
            <person name="Rusch D."/>
            <person name="Podicherti R."/>
            <person name="Tsui H.-C.T."/>
            <person name="Winkler M.E."/>
        </authorList>
    </citation>
    <scope>NUCLEOTIDE SEQUENCE</scope>
</reference>
<evidence type="ECO:0000313" key="7">
    <source>
        <dbReference type="EMBL" id="SUZ53338.1"/>
    </source>
</evidence>
<dbReference type="GO" id="GO:0015288">
    <property type="term" value="F:porin activity"/>
    <property type="evidence" value="ECO:0007669"/>
    <property type="project" value="TreeGrafter"/>
</dbReference>
<dbReference type="PANTHER" id="PTHR30026">
    <property type="entry name" value="OUTER MEMBRANE PROTEIN TOLC"/>
    <property type="match status" value="1"/>
</dbReference>
<dbReference type="Gene3D" id="1.20.1600.10">
    <property type="entry name" value="Outer membrane efflux proteins (OEP)"/>
    <property type="match status" value="1"/>
</dbReference>
<dbReference type="InterPro" id="IPR003423">
    <property type="entry name" value="OMP_efflux"/>
</dbReference>
<evidence type="ECO:0000256" key="6">
    <source>
        <dbReference type="ARBA" id="ARBA00023237"/>
    </source>
</evidence>
<dbReference type="GO" id="GO:1990281">
    <property type="term" value="C:efflux pump complex"/>
    <property type="evidence" value="ECO:0007669"/>
    <property type="project" value="TreeGrafter"/>
</dbReference>
<dbReference type="InterPro" id="IPR051906">
    <property type="entry name" value="TolC-like"/>
</dbReference>
<keyword evidence="5" id="KW-0472">Membrane</keyword>
<gene>
    <name evidence="7" type="ORF">METZ01_LOCUS6192</name>
</gene>
<evidence type="ECO:0000256" key="1">
    <source>
        <dbReference type="ARBA" id="ARBA00004442"/>
    </source>
</evidence>
<dbReference type="SUPFAM" id="SSF56954">
    <property type="entry name" value="Outer membrane efflux proteins (OEP)"/>
    <property type="match status" value="1"/>
</dbReference>
<evidence type="ECO:0000256" key="5">
    <source>
        <dbReference type="ARBA" id="ARBA00023136"/>
    </source>
</evidence>
<protein>
    <recommendedName>
        <fullName evidence="8">TolC family protein</fullName>
    </recommendedName>
</protein>
<organism evidence="7">
    <name type="scientific">marine metagenome</name>
    <dbReference type="NCBI Taxonomy" id="408172"/>
    <lineage>
        <taxon>unclassified sequences</taxon>
        <taxon>metagenomes</taxon>
        <taxon>ecological metagenomes</taxon>
    </lineage>
</organism>
<accession>A0A381NHN5</accession>